<gene>
    <name evidence="9 12" type="primary">ispE</name>
    <name evidence="12" type="ordered locus">Calow_1313</name>
</gene>
<dbReference type="FunFam" id="3.30.230.10:FF:000029">
    <property type="entry name" value="4-diphosphocytidyl-2-C-methyl-D-erythritol kinase"/>
    <property type="match status" value="1"/>
</dbReference>
<dbReference type="SUPFAM" id="SSF54211">
    <property type="entry name" value="Ribosomal protein S5 domain 2-like"/>
    <property type="match status" value="1"/>
</dbReference>
<dbReference type="Gene3D" id="3.30.70.890">
    <property type="entry name" value="GHMP kinase, C-terminal domain"/>
    <property type="match status" value="1"/>
</dbReference>
<dbReference type="EC" id="2.7.1.148" evidence="2 9"/>
<dbReference type="NCBIfam" id="TIGR00154">
    <property type="entry name" value="ispE"/>
    <property type="match status" value="1"/>
</dbReference>
<feature type="active site" evidence="9">
    <location>
        <position position="8"/>
    </location>
</feature>
<dbReference type="EMBL" id="CP002216">
    <property type="protein sequence ID" value="ADQ04871.1"/>
    <property type="molecule type" value="Genomic_DNA"/>
</dbReference>
<sequence>MELRAYAKINLALDVLSKREDGYHEIRTIMQTVDLYDIINIEKIEEDNIIVTTSSENIPTDNKNHAYIAASLLKERFGVKQGVRIHIEKNIPVSAGLAGGSTDAAAVLKGLNEIFELNLSEQQLMEIGREIGADVPFCLVGGTALCEGIGEKVIKLKPAPKMNILIAKPEVYVSTQAVYEALDLSRVKKRPNIEAMILAIEEGNIKEIAKNLCNVLEMVTVNQYPVINRVKDIMRNNNALGTVMTGSGPAVFGIFSTRYDALKAAERLKVFIKEIILTTTYESGRF</sequence>
<evidence type="ECO:0000256" key="1">
    <source>
        <dbReference type="ARBA" id="ARBA00009684"/>
    </source>
</evidence>
<dbReference type="InterPro" id="IPR036554">
    <property type="entry name" value="GHMP_kinase_C_sf"/>
</dbReference>
<dbReference type="SUPFAM" id="SSF55060">
    <property type="entry name" value="GHMP Kinase, C-terminal domain"/>
    <property type="match status" value="1"/>
</dbReference>
<feature type="binding site" evidence="9">
    <location>
        <begin position="92"/>
        <end position="102"/>
    </location>
    <ligand>
        <name>ATP</name>
        <dbReference type="ChEBI" id="CHEBI:30616"/>
    </ligand>
</feature>
<dbReference type="NCBIfam" id="NF011202">
    <property type="entry name" value="PRK14608.1"/>
    <property type="match status" value="1"/>
</dbReference>
<comment type="similarity">
    <text evidence="1 9">Belongs to the GHMP kinase family. IspE subfamily.</text>
</comment>
<dbReference type="PANTHER" id="PTHR43527">
    <property type="entry name" value="4-DIPHOSPHOCYTIDYL-2-C-METHYL-D-ERYTHRITOL KINASE, CHLOROPLASTIC"/>
    <property type="match status" value="1"/>
</dbReference>
<dbReference type="Pfam" id="PF08544">
    <property type="entry name" value="GHMP_kinases_C"/>
    <property type="match status" value="1"/>
</dbReference>
<dbReference type="OrthoDB" id="9809438at2"/>
<dbReference type="HOGENOM" id="CLU_053057_1_1_9"/>
<evidence type="ECO:0000313" key="13">
    <source>
        <dbReference type="Proteomes" id="UP000006889"/>
    </source>
</evidence>
<dbReference type="GO" id="GO:0019288">
    <property type="term" value="P:isopentenyl diphosphate biosynthetic process, methylerythritol 4-phosphate pathway"/>
    <property type="evidence" value="ECO:0007669"/>
    <property type="project" value="UniProtKB-UniRule"/>
</dbReference>
<evidence type="ECO:0000256" key="7">
    <source>
        <dbReference type="ARBA" id="ARBA00022840"/>
    </source>
</evidence>
<dbReference type="RefSeq" id="WP_013412236.1">
    <property type="nucleotide sequence ID" value="NC_014657.1"/>
</dbReference>
<comment type="catalytic activity">
    <reaction evidence="9">
        <text>4-CDP-2-C-methyl-D-erythritol + ATP = 4-CDP-2-C-methyl-D-erythritol 2-phosphate + ADP + H(+)</text>
        <dbReference type="Rhea" id="RHEA:18437"/>
        <dbReference type="ChEBI" id="CHEBI:15378"/>
        <dbReference type="ChEBI" id="CHEBI:30616"/>
        <dbReference type="ChEBI" id="CHEBI:57823"/>
        <dbReference type="ChEBI" id="CHEBI:57919"/>
        <dbReference type="ChEBI" id="CHEBI:456216"/>
        <dbReference type="EC" id="2.7.1.148"/>
    </reaction>
</comment>
<reference evidence="12 13" key="2">
    <citation type="journal article" date="2011" name="J. Bacteriol.">
        <title>Complete genome sequences for the anaerobic, extremely thermophilic plant biomass-degrading bacteria Caldicellulosiruptor hydrothermalis, Caldicellulosiruptor kristjanssonii, Caldicellulosiruptor kronotskyensis, Caldicellulosiruptor owensenis, and Caldicellulosiruptor lactoaceticus.</title>
        <authorList>
            <person name="Blumer-Schuette S.E."/>
            <person name="Ozdemir I."/>
            <person name="Mistry D."/>
            <person name="Lucas S."/>
            <person name="Lapidus A."/>
            <person name="Cheng J.F."/>
            <person name="Goodwin L.A."/>
            <person name="Pitluck S."/>
            <person name="Land M.L."/>
            <person name="Hauser L.J."/>
            <person name="Woyke T."/>
            <person name="Mikhailova N."/>
            <person name="Pati A."/>
            <person name="Kyrpides N.C."/>
            <person name="Ivanova N."/>
            <person name="Detter J.C."/>
            <person name="Walston-Davenport K."/>
            <person name="Han S."/>
            <person name="Adams M.W."/>
            <person name="Kelly R.M."/>
        </authorList>
    </citation>
    <scope>NUCLEOTIDE SEQUENCE [LARGE SCALE GENOMIC DNA]</scope>
    <source>
        <strain evidence="13">ATCC 700167 / DSM 13100 / OL</strain>
    </source>
</reference>
<dbReference type="AlphaFoldDB" id="E4Q253"/>
<reference key="1">
    <citation type="submission" date="2010-09" db="EMBL/GenBank/DDBJ databases">
        <title>Complete sequence of Caldicellulosiruptor owensensis OL.</title>
        <authorList>
            <consortium name="US DOE Joint Genome Institute"/>
            <person name="Lucas S."/>
            <person name="Copeland A."/>
            <person name="Lapidus A."/>
            <person name="Cheng J.-F."/>
            <person name="Bruce D."/>
            <person name="Goodwin L."/>
            <person name="Pitluck S."/>
            <person name="Davenport K."/>
            <person name="Detter J.C."/>
            <person name="Han C."/>
            <person name="Tapia R."/>
            <person name="Land M."/>
            <person name="Hauser L."/>
            <person name="Chang Y.-J."/>
            <person name="Jeffries C."/>
            <person name="Kyrpides N."/>
            <person name="Ivanova N."/>
            <person name="Mikhailova N."/>
            <person name="Blumer-Schuette S.E."/>
            <person name="Kelly R.M."/>
            <person name="Woyke T."/>
        </authorList>
    </citation>
    <scope>NUCLEOTIDE SEQUENCE</scope>
    <source>
        <strain>OL</strain>
    </source>
</reference>
<evidence type="ECO:0000256" key="4">
    <source>
        <dbReference type="ARBA" id="ARBA00022679"/>
    </source>
</evidence>
<protein>
    <recommendedName>
        <fullName evidence="3 9">4-diphosphocytidyl-2-C-methyl-D-erythritol kinase</fullName>
        <shortName evidence="9">CMK</shortName>
        <ecNumber evidence="2 9">2.7.1.148</ecNumber>
    </recommendedName>
    <alternativeName>
        <fullName evidence="8 9">4-(cytidine-5'-diphospho)-2-C-methyl-D-erythritol kinase</fullName>
    </alternativeName>
</protein>
<dbReference type="Gene3D" id="3.30.230.10">
    <property type="match status" value="1"/>
</dbReference>
<keyword evidence="5 9" id="KW-0547">Nucleotide-binding</keyword>
<dbReference type="PANTHER" id="PTHR43527:SF2">
    <property type="entry name" value="4-DIPHOSPHOCYTIDYL-2-C-METHYL-D-ERYTHRITOL KINASE, CHLOROPLASTIC"/>
    <property type="match status" value="1"/>
</dbReference>
<dbReference type="InterPro" id="IPR004424">
    <property type="entry name" value="IspE"/>
</dbReference>
<keyword evidence="9" id="KW-0414">Isoprene biosynthesis</keyword>
<evidence type="ECO:0000313" key="12">
    <source>
        <dbReference type="EMBL" id="ADQ04871.1"/>
    </source>
</evidence>
<evidence type="ECO:0000256" key="5">
    <source>
        <dbReference type="ARBA" id="ARBA00022741"/>
    </source>
</evidence>
<dbReference type="Pfam" id="PF00288">
    <property type="entry name" value="GHMP_kinases_N"/>
    <property type="match status" value="1"/>
</dbReference>
<feature type="domain" description="GHMP kinase N-terminal" evidence="10">
    <location>
        <begin position="64"/>
        <end position="142"/>
    </location>
</feature>
<dbReference type="PIRSF" id="PIRSF010376">
    <property type="entry name" value="IspE"/>
    <property type="match status" value="1"/>
</dbReference>
<evidence type="ECO:0000256" key="6">
    <source>
        <dbReference type="ARBA" id="ARBA00022777"/>
    </source>
</evidence>
<keyword evidence="13" id="KW-1185">Reference proteome</keyword>
<proteinExistence type="inferred from homology"/>
<evidence type="ECO:0000256" key="2">
    <source>
        <dbReference type="ARBA" id="ARBA00012052"/>
    </source>
</evidence>
<keyword evidence="4 9" id="KW-0808">Transferase</keyword>
<keyword evidence="7 9" id="KW-0067">ATP-binding</keyword>
<organism evidence="12 13">
    <name type="scientific">Caldicellulosiruptor owensensis (strain ATCC 700167 / DSM 13100 / OL)</name>
    <dbReference type="NCBI Taxonomy" id="632518"/>
    <lineage>
        <taxon>Bacteria</taxon>
        <taxon>Bacillati</taxon>
        <taxon>Bacillota</taxon>
        <taxon>Bacillota incertae sedis</taxon>
        <taxon>Caldicellulosiruptorales</taxon>
        <taxon>Caldicellulosiruptoraceae</taxon>
        <taxon>Caldicellulosiruptor</taxon>
    </lineage>
</organism>
<evidence type="ECO:0000256" key="8">
    <source>
        <dbReference type="ARBA" id="ARBA00032554"/>
    </source>
</evidence>
<dbReference type="Proteomes" id="UP000006889">
    <property type="component" value="Chromosome"/>
</dbReference>
<evidence type="ECO:0000259" key="10">
    <source>
        <dbReference type="Pfam" id="PF00288"/>
    </source>
</evidence>
<feature type="domain" description="GHMP kinase C-terminal" evidence="11">
    <location>
        <begin position="196"/>
        <end position="268"/>
    </location>
</feature>
<dbReference type="GO" id="GO:0050515">
    <property type="term" value="F:4-(cytidine 5'-diphospho)-2-C-methyl-D-erythritol kinase activity"/>
    <property type="evidence" value="ECO:0007669"/>
    <property type="project" value="UniProtKB-UniRule"/>
</dbReference>
<comment type="function">
    <text evidence="9">Catalyzes the phosphorylation of the position 2 hydroxy group of 4-diphosphocytidyl-2C-methyl-D-erythritol.</text>
</comment>
<dbReference type="InterPro" id="IPR013750">
    <property type="entry name" value="GHMP_kinase_C_dom"/>
</dbReference>
<comment type="pathway">
    <text evidence="9">Isoprenoid biosynthesis; isopentenyl diphosphate biosynthesis via DXP pathway; isopentenyl diphosphate from 1-deoxy-D-xylulose 5-phosphate: step 3/6.</text>
</comment>
<dbReference type="UniPathway" id="UPA00056">
    <property type="reaction ID" value="UER00094"/>
</dbReference>
<evidence type="ECO:0000256" key="9">
    <source>
        <dbReference type="HAMAP-Rule" id="MF_00061"/>
    </source>
</evidence>
<dbReference type="eggNOG" id="COG1947">
    <property type="taxonomic scope" value="Bacteria"/>
</dbReference>
<evidence type="ECO:0000256" key="3">
    <source>
        <dbReference type="ARBA" id="ARBA00017473"/>
    </source>
</evidence>
<name>E4Q253_CALOW</name>
<feature type="active site" evidence="9">
    <location>
        <position position="134"/>
    </location>
</feature>
<dbReference type="InterPro" id="IPR006204">
    <property type="entry name" value="GHMP_kinase_N_dom"/>
</dbReference>
<dbReference type="GO" id="GO:0005524">
    <property type="term" value="F:ATP binding"/>
    <property type="evidence" value="ECO:0007669"/>
    <property type="project" value="UniProtKB-UniRule"/>
</dbReference>
<evidence type="ECO:0000259" key="11">
    <source>
        <dbReference type="Pfam" id="PF08544"/>
    </source>
</evidence>
<dbReference type="KEGG" id="cow:Calow_1313"/>
<dbReference type="InterPro" id="IPR020568">
    <property type="entry name" value="Ribosomal_Su5_D2-typ_SF"/>
</dbReference>
<dbReference type="HAMAP" id="MF_00061">
    <property type="entry name" value="IspE"/>
    <property type="match status" value="1"/>
</dbReference>
<keyword evidence="6 9" id="KW-0418">Kinase</keyword>
<dbReference type="GO" id="GO:0016114">
    <property type="term" value="P:terpenoid biosynthetic process"/>
    <property type="evidence" value="ECO:0007669"/>
    <property type="project" value="UniProtKB-UniRule"/>
</dbReference>
<dbReference type="STRING" id="632518.Calow_1313"/>
<dbReference type="InterPro" id="IPR014721">
    <property type="entry name" value="Ribsml_uS5_D2-typ_fold_subgr"/>
</dbReference>
<accession>E4Q253</accession>